<evidence type="ECO:0000313" key="8">
    <source>
        <dbReference type="EMBL" id="CUS54293.1"/>
    </source>
</evidence>
<dbReference type="SUPFAM" id="SSF117892">
    <property type="entry name" value="Band 7/SPFH domain"/>
    <property type="match status" value="1"/>
</dbReference>
<evidence type="ECO:0000256" key="3">
    <source>
        <dbReference type="ARBA" id="ARBA00022692"/>
    </source>
</evidence>
<dbReference type="SMART" id="SM00244">
    <property type="entry name" value="PHB"/>
    <property type="match status" value="1"/>
</dbReference>
<evidence type="ECO:0000256" key="2">
    <source>
        <dbReference type="ARBA" id="ARBA00007862"/>
    </source>
</evidence>
<dbReference type="GO" id="GO:0016020">
    <property type="term" value="C:membrane"/>
    <property type="evidence" value="ECO:0007669"/>
    <property type="project" value="UniProtKB-SubCell"/>
</dbReference>
<keyword evidence="3 6" id="KW-0812">Transmembrane</keyword>
<evidence type="ECO:0000259" key="7">
    <source>
        <dbReference type="SMART" id="SM00244"/>
    </source>
</evidence>
<dbReference type="InterPro" id="IPR001972">
    <property type="entry name" value="Stomatin_HflK_fam"/>
</dbReference>
<dbReference type="InterPro" id="IPR036013">
    <property type="entry name" value="Band_7/SPFH_dom_sf"/>
</dbReference>
<dbReference type="PANTHER" id="PTHR42911">
    <property type="entry name" value="MODULATOR OF FTSH PROTEASE HFLC"/>
    <property type="match status" value="1"/>
</dbReference>
<dbReference type="AlphaFoldDB" id="A0A160TUV2"/>
<dbReference type="InterPro" id="IPR010200">
    <property type="entry name" value="HflC"/>
</dbReference>
<comment type="subcellular location">
    <subcellularLocation>
        <location evidence="1">Membrane</location>
    </subcellularLocation>
</comment>
<feature type="domain" description="Band 7" evidence="7">
    <location>
        <begin position="21"/>
        <end position="184"/>
    </location>
</feature>
<protein>
    <submittedName>
        <fullName evidence="8">HflC protein</fullName>
    </submittedName>
</protein>
<evidence type="ECO:0000256" key="4">
    <source>
        <dbReference type="ARBA" id="ARBA00022989"/>
    </source>
</evidence>
<evidence type="ECO:0000256" key="5">
    <source>
        <dbReference type="ARBA" id="ARBA00023136"/>
    </source>
</evidence>
<dbReference type="Pfam" id="PF01145">
    <property type="entry name" value="Band_7"/>
    <property type="match status" value="1"/>
</dbReference>
<sequence>MKGKGLIIVILIVILGALGSSAFYIVDEREKAIVFQFGEIVASSEEAGLYFKVPIINNVKFFDARIQTMDAAPQLYLTREKKNLVVDSFVKWRVRDARDYYTKLGGLTSNARNRLSQRVNDALRREFGNRTVQQVISGDRVEIMTNVRTNIDDEIRSLGIEVIDVRLKRVDLDPDISERVYQRMEAERSRVAKDLRARGAEVAEKIRANSDRERTIILANANKTSEELRGNGDATATFIYAEAFSQDREFYRMYRSLNAYTRTFNSPDNLLVIEPTSEFFRYFNKAKPDLDD</sequence>
<evidence type="ECO:0000256" key="1">
    <source>
        <dbReference type="ARBA" id="ARBA00004370"/>
    </source>
</evidence>
<dbReference type="Gene3D" id="3.30.479.30">
    <property type="entry name" value="Band 7 domain"/>
    <property type="match status" value="1"/>
</dbReference>
<dbReference type="CDD" id="cd03405">
    <property type="entry name" value="SPFH_HflC"/>
    <property type="match status" value="1"/>
</dbReference>
<comment type="similarity">
    <text evidence="2">Belongs to the band 7/mec-2 family. HflC subfamily.</text>
</comment>
<keyword evidence="5 6" id="KW-0472">Membrane</keyword>
<dbReference type="EMBL" id="CZRL01000104">
    <property type="protein sequence ID" value="CUS54293.1"/>
    <property type="molecule type" value="Genomic_DNA"/>
</dbReference>
<accession>A0A160TUV2</accession>
<dbReference type="PANTHER" id="PTHR42911:SF1">
    <property type="entry name" value="MODULATOR OF FTSH PROTEASE HFLC"/>
    <property type="match status" value="1"/>
</dbReference>
<dbReference type="InterPro" id="IPR001107">
    <property type="entry name" value="Band_7"/>
</dbReference>
<evidence type="ECO:0000256" key="6">
    <source>
        <dbReference type="SAM" id="Phobius"/>
    </source>
</evidence>
<dbReference type="PRINTS" id="PR00721">
    <property type="entry name" value="STOMATIN"/>
</dbReference>
<gene>
    <name evidence="8" type="ORF">MGWOODY_XGa700</name>
</gene>
<dbReference type="PIRSF" id="PIRSF005651">
    <property type="entry name" value="HflC"/>
    <property type="match status" value="1"/>
</dbReference>
<reference evidence="8" key="1">
    <citation type="submission" date="2015-10" db="EMBL/GenBank/DDBJ databases">
        <authorList>
            <person name="Gilbert D.G."/>
        </authorList>
    </citation>
    <scope>NUCLEOTIDE SEQUENCE</scope>
</reference>
<feature type="transmembrane region" description="Helical" evidence="6">
    <location>
        <begin position="6"/>
        <end position="26"/>
    </location>
</feature>
<proteinExistence type="inferred from homology"/>
<keyword evidence="4 6" id="KW-1133">Transmembrane helix</keyword>
<name>A0A160TUV2_9ZZZZ</name>
<dbReference type="NCBIfam" id="TIGR01932">
    <property type="entry name" value="hflC"/>
    <property type="match status" value="1"/>
</dbReference>
<organism evidence="8">
    <name type="scientific">hydrothermal vent metagenome</name>
    <dbReference type="NCBI Taxonomy" id="652676"/>
    <lineage>
        <taxon>unclassified sequences</taxon>
        <taxon>metagenomes</taxon>
        <taxon>ecological metagenomes</taxon>
    </lineage>
</organism>